<sequence>MDKRKPLVQFSIRELLTVLVVGTVVIGSLWAHPAMVWVVMLFAMLLVFSMLTIAIIGRDGWRWFGAGFSVFAVGYFATWMTMESFGNQFPDLLRPMPTTDLLRQLQESLTYISFEKDGQPIPAELEPIMNDAGDVYDRHGNRLGGTNRFDPFLAPSVRVVQTPSTDTYHTLGQIFFMLLLGYLGGKFAVGFARFQGRQEEIPGSSG</sequence>
<dbReference type="Proteomes" id="UP000237819">
    <property type="component" value="Unassembled WGS sequence"/>
</dbReference>
<accession>A0A2S8GCH7</accession>
<dbReference type="RefSeq" id="WP_105338705.1">
    <property type="nucleotide sequence ID" value="NZ_PUHZ01000025.1"/>
</dbReference>
<feature type="transmembrane region" description="Helical" evidence="1">
    <location>
        <begin position="37"/>
        <end position="56"/>
    </location>
</feature>
<organism evidence="2 3">
    <name type="scientific">Blastopirellula marina</name>
    <dbReference type="NCBI Taxonomy" id="124"/>
    <lineage>
        <taxon>Bacteria</taxon>
        <taxon>Pseudomonadati</taxon>
        <taxon>Planctomycetota</taxon>
        <taxon>Planctomycetia</taxon>
        <taxon>Pirellulales</taxon>
        <taxon>Pirellulaceae</taxon>
        <taxon>Blastopirellula</taxon>
    </lineage>
</organism>
<feature type="transmembrane region" description="Helical" evidence="1">
    <location>
        <begin position="12"/>
        <end position="31"/>
    </location>
</feature>
<dbReference type="OrthoDB" id="290881at2"/>
<dbReference type="EMBL" id="PUHZ01000025">
    <property type="protein sequence ID" value="PQO42123.1"/>
    <property type="molecule type" value="Genomic_DNA"/>
</dbReference>
<name>A0A2S8GCH7_9BACT</name>
<comment type="caution">
    <text evidence="2">The sequence shown here is derived from an EMBL/GenBank/DDBJ whole genome shotgun (WGS) entry which is preliminary data.</text>
</comment>
<evidence type="ECO:0000313" key="3">
    <source>
        <dbReference type="Proteomes" id="UP000237819"/>
    </source>
</evidence>
<reference evidence="2 3" key="1">
    <citation type="submission" date="2018-02" db="EMBL/GenBank/DDBJ databases">
        <title>Comparative genomes isolates from brazilian mangrove.</title>
        <authorList>
            <person name="Araujo J.E."/>
            <person name="Taketani R.G."/>
            <person name="Silva M.C.P."/>
            <person name="Loureco M.V."/>
            <person name="Andreote F.D."/>
        </authorList>
    </citation>
    <scope>NUCLEOTIDE SEQUENCE [LARGE SCALE GENOMIC DNA]</scope>
    <source>
        <strain evidence="2 3">Nap-Phe MGV</strain>
    </source>
</reference>
<keyword evidence="1" id="KW-0812">Transmembrane</keyword>
<keyword evidence="1" id="KW-1133">Transmembrane helix</keyword>
<dbReference type="AlphaFoldDB" id="A0A2S8GCH7"/>
<evidence type="ECO:0000313" key="2">
    <source>
        <dbReference type="EMBL" id="PQO42123.1"/>
    </source>
</evidence>
<feature type="transmembrane region" description="Helical" evidence="1">
    <location>
        <begin position="63"/>
        <end position="82"/>
    </location>
</feature>
<protein>
    <submittedName>
        <fullName evidence="2">Uncharacterized protein</fullName>
    </submittedName>
</protein>
<evidence type="ECO:0000256" key="1">
    <source>
        <dbReference type="SAM" id="Phobius"/>
    </source>
</evidence>
<proteinExistence type="predicted"/>
<feature type="transmembrane region" description="Helical" evidence="1">
    <location>
        <begin position="174"/>
        <end position="194"/>
    </location>
</feature>
<keyword evidence="1" id="KW-0472">Membrane</keyword>
<gene>
    <name evidence="2" type="ORF">C5Y93_27640</name>
</gene>